<dbReference type="EMBL" id="CP129013">
    <property type="protein sequence ID" value="WLR42076.1"/>
    <property type="molecule type" value="Genomic_DNA"/>
</dbReference>
<name>A0ABY9JWM0_9BACI</name>
<proteinExistence type="predicted"/>
<protein>
    <submittedName>
        <fullName evidence="1">Crosslink repair DNA glycosylase YcaQ family protein</fullName>
    </submittedName>
</protein>
<accession>A0ABY9JWM0</accession>
<dbReference type="InterPro" id="IPR009351">
    <property type="entry name" value="AlkZ-like"/>
</dbReference>
<evidence type="ECO:0000313" key="1">
    <source>
        <dbReference type="EMBL" id="WLR42076.1"/>
    </source>
</evidence>
<organism evidence="1 2">
    <name type="scientific">Bacillus carboniphilus</name>
    <dbReference type="NCBI Taxonomy" id="86663"/>
    <lineage>
        <taxon>Bacteria</taxon>
        <taxon>Bacillati</taxon>
        <taxon>Bacillota</taxon>
        <taxon>Bacilli</taxon>
        <taxon>Bacillales</taxon>
        <taxon>Bacillaceae</taxon>
        <taxon>Bacillus</taxon>
    </lineage>
</organism>
<sequence length="351" mass="40512">MKKKIIISERLKRQKLLAPLSNSNNAEAYKQLFRLLQPVAPVHNSRPGNPPKLVHRTSFDDTLLAENLRQQHMIVKGRFQGGRIGYVLEEDLSLYASIFKKPIQKVTSLHEEILSILHRSGGMSKDLLKEQLPYKATEINAALKRMQEAFWLYESQIDTDWNTGWFDFKEEWPEVDLSQNSTSDVAKILLRFLEAFVFATLNQMKSWSQLKLKTLNNALDFLIESEQIIKLDIEGIGIGYMRKEDESLSDGDITPSVFMLDKSDFLVRAYLDELNQMFKGKEVLQYLLIDGEFKGAVLGHWRIGPHDVDDVEVILPQEECNERREEIIAEIRKGYSKETTEILHFNGEPLT</sequence>
<dbReference type="RefSeq" id="WP_226540478.1">
    <property type="nucleotide sequence ID" value="NZ_CP129013.1"/>
</dbReference>
<reference evidence="1 2" key="1">
    <citation type="submission" date="2023-06" db="EMBL/GenBank/DDBJ databases">
        <title>Five Gram-positive bacteria isolated from mangrove sediments in Shenzhen, Guangdong, China.</title>
        <authorList>
            <person name="Yu S."/>
            <person name="Zheng W."/>
            <person name="Huang Y."/>
        </authorList>
    </citation>
    <scope>NUCLEOTIDE SEQUENCE [LARGE SCALE GENOMIC DNA]</scope>
    <source>
        <strain evidence="1 2">SaN35-3</strain>
    </source>
</reference>
<gene>
    <name evidence="1" type="ORF">LC087_15070</name>
</gene>
<dbReference type="Pfam" id="PF06224">
    <property type="entry name" value="AlkZ-like"/>
    <property type="match status" value="1"/>
</dbReference>
<dbReference type="Proteomes" id="UP001197974">
    <property type="component" value="Chromosome"/>
</dbReference>
<evidence type="ECO:0000313" key="2">
    <source>
        <dbReference type="Proteomes" id="UP001197974"/>
    </source>
</evidence>
<keyword evidence="2" id="KW-1185">Reference proteome</keyword>